<keyword evidence="1" id="KW-0472">Membrane</keyword>
<dbReference type="EMBL" id="VSTU01000003">
    <property type="protein sequence ID" value="MYZ66066.1"/>
    <property type="molecule type" value="Genomic_DNA"/>
</dbReference>
<feature type="transmembrane region" description="Helical" evidence="1">
    <location>
        <begin position="50"/>
        <end position="72"/>
    </location>
</feature>
<gene>
    <name evidence="2" type="ORF">FYL06_03745</name>
</gene>
<evidence type="ECO:0000256" key="1">
    <source>
        <dbReference type="SAM" id="Phobius"/>
    </source>
</evidence>
<organism evidence="2 3">
    <name type="scientific">Ligilactobacillus salivarius</name>
    <dbReference type="NCBI Taxonomy" id="1624"/>
    <lineage>
        <taxon>Bacteria</taxon>
        <taxon>Bacillati</taxon>
        <taxon>Bacillota</taxon>
        <taxon>Bacilli</taxon>
        <taxon>Lactobacillales</taxon>
        <taxon>Lactobacillaceae</taxon>
        <taxon>Ligilactobacillus</taxon>
    </lineage>
</organism>
<feature type="transmembrane region" description="Helical" evidence="1">
    <location>
        <begin position="12"/>
        <end position="30"/>
    </location>
</feature>
<comment type="caution">
    <text evidence="2">The sequence shown here is derived from an EMBL/GenBank/DDBJ whole genome shotgun (WGS) entry which is preliminary data.</text>
</comment>
<dbReference type="Pfam" id="PF19401">
    <property type="entry name" value="DUF5976"/>
    <property type="match status" value="1"/>
</dbReference>
<dbReference type="Proteomes" id="UP000471300">
    <property type="component" value="Unassembled WGS sequence"/>
</dbReference>
<name>A0ABD6J9B5_9LACO</name>
<proteinExistence type="predicted"/>
<sequence length="80" mass="9280">MDIVARKKKNRYIIFSINLAIFIPLGIWLGDWFGNSTRIPFLEFISTPQMIVIAIFCLISSDPLLYVVDTLIKVNKHLKR</sequence>
<keyword evidence="1" id="KW-1133">Transmembrane helix</keyword>
<keyword evidence="1" id="KW-0812">Transmembrane</keyword>
<evidence type="ECO:0000313" key="3">
    <source>
        <dbReference type="Proteomes" id="UP000471300"/>
    </source>
</evidence>
<reference evidence="2 3" key="1">
    <citation type="journal article" date="2020" name="Food Funct.">
        <title>Screening of Lactobacillus salivarius strains from the feces of Chinese populations and the evaluation of their effects against intestinal inflammation in mice.</title>
        <authorList>
            <person name="Zhai Q."/>
            <person name="Shen X."/>
            <person name="Cen S."/>
            <person name="Zhang C."/>
            <person name="Tian F."/>
            <person name="Zhao J."/>
            <person name="Zhang H."/>
            <person name="Xue Y."/>
            <person name="Chen W."/>
        </authorList>
    </citation>
    <scope>NUCLEOTIDE SEQUENCE [LARGE SCALE GENOMIC DNA]</scope>
    <source>
        <strain evidence="2 3">FZJTZ28M4.scaf</strain>
    </source>
</reference>
<dbReference type="InterPro" id="IPR046019">
    <property type="entry name" value="DUF5976"/>
</dbReference>
<evidence type="ECO:0000313" key="2">
    <source>
        <dbReference type="EMBL" id="MYZ66066.1"/>
    </source>
</evidence>
<protein>
    <submittedName>
        <fullName evidence="2">Bacteriocin</fullName>
    </submittedName>
</protein>
<accession>A0ABD6J9B5</accession>
<dbReference type="AlphaFoldDB" id="A0ABD6J9B5"/>